<dbReference type="AlphaFoldDB" id="A0A367RR12"/>
<dbReference type="Proteomes" id="UP000252085">
    <property type="component" value="Unassembled WGS sequence"/>
</dbReference>
<evidence type="ECO:0000313" key="2">
    <source>
        <dbReference type="EMBL" id="RCJ38935.1"/>
    </source>
</evidence>
<dbReference type="EMBL" id="LXQE01000107">
    <property type="protein sequence ID" value="RCJ38935.1"/>
    <property type="molecule type" value="Genomic_DNA"/>
</dbReference>
<reference evidence="2 3" key="1">
    <citation type="submission" date="2016-04" db="EMBL/GenBank/DDBJ databases">
        <authorList>
            <person name="Evans L.H."/>
            <person name="Alamgir A."/>
            <person name="Owens N."/>
            <person name="Weber N.D."/>
            <person name="Virtaneva K."/>
            <person name="Barbian K."/>
            <person name="Babar A."/>
            <person name="Rosenke K."/>
        </authorList>
    </citation>
    <scope>NUCLEOTIDE SEQUENCE [LARGE SCALE GENOMIC DNA]</scope>
    <source>
        <strain evidence="2">NIES-2108</strain>
    </source>
</reference>
<comment type="caution">
    <text evidence="2">The sequence shown here is derived from an EMBL/GenBank/DDBJ whole genome shotgun (WGS) entry which is preliminary data.</text>
</comment>
<proteinExistence type="predicted"/>
<organism evidence="2 3">
    <name type="scientific">Nostoc punctiforme NIES-2108</name>
    <dbReference type="NCBI Taxonomy" id="1356359"/>
    <lineage>
        <taxon>Bacteria</taxon>
        <taxon>Bacillati</taxon>
        <taxon>Cyanobacteriota</taxon>
        <taxon>Cyanophyceae</taxon>
        <taxon>Nostocales</taxon>
        <taxon>Nostocaceae</taxon>
        <taxon>Nostoc</taxon>
    </lineage>
</organism>
<name>A0A367RR12_NOSPU</name>
<evidence type="ECO:0000313" key="3">
    <source>
        <dbReference type="Proteomes" id="UP000252085"/>
    </source>
</evidence>
<evidence type="ECO:0000256" key="1">
    <source>
        <dbReference type="SAM" id="Phobius"/>
    </source>
</evidence>
<keyword evidence="1" id="KW-0812">Transmembrane</keyword>
<accession>A0A367RR12</accession>
<keyword evidence="1" id="KW-1133">Transmembrane helix</keyword>
<gene>
    <name evidence="2" type="ORF">A6769_07805</name>
</gene>
<feature type="transmembrane region" description="Helical" evidence="1">
    <location>
        <begin position="39"/>
        <end position="60"/>
    </location>
</feature>
<feature type="transmembrane region" description="Helical" evidence="1">
    <location>
        <begin position="16"/>
        <end position="33"/>
    </location>
</feature>
<keyword evidence="1" id="KW-0472">Membrane</keyword>
<protein>
    <submittedName>
        <fullName evidence="2">Uncharacterized protein</fullName>
    </submittedName>
</protein>
<sequence length="70" mass="8277">MSDFNNQKLNLKFHQLRLVPYLTIGSLIFYFNSNLDLNYIVKGYLVLMECQLGIIFIYFLTAKITNKTHK</sequence>